<accession>A0A5K3FVK0</accession>
<proteinExistence type="predicted"/>
<evidence type="ECO:0000313" key="1">
    <source>
        <dbReference type="WBParaSite" id="MCU_010411-RA"/>
    </source>
</evidence>
<organism evidence="1">
    <name type="scientific">Mesocestoides corti</name>
    <name type="common">Flatworm</name>
    <dbReference type="NCBI Taxonomy" id="53468"/>
    <lineage>
        <taxon>Eukaryota</taxon>
        <taxon>Metazoa</taxon>
        <taxon>Spiralia</taxon>
        <taxon>Lophotrochozoa</taxon>
        <taxon>Platyhelminthes</taxon>
        <taxon>Cestoda</taxon>
        <taxon>Eucestoda</taxon>
        <taxon>Cyclophyllidea</taxon>
        <taxon>Mesocestoididae</taxon>
        <taxon>Mesocestoides</taxon>
    </lineage>
</organism>
<reference evidence="1" key="1">
    <citation type="submission" date="2019-11" db="UniProtKB">
        <authorList>
            <consortium name="WormBaseParasite"/>
        </authorList>
    </citation>
    <scope>IDENTIFICATION</scope>
</reference>
<sequence>MLLFNSSTIRIWLCQATHLGSWRTESFLRRRQYRYWLVCLRMFDGLCRNQVWCEWAETNACRPVNEEEDDGDDDANDAVDAV</sequence>
<protein>
    <submittedName>
        <fullName evidence="1">Secreted protein</fullName>
    </submittedName>
</protein>
<name>A0A5K3FVK0_MESCO</name>
<dbReference type="AlphaFoldDB" id="A0A5K3FVK0"/>
<dbReference type="WBParaSite" id="MCU_010411-RA">
    <property type="protein sequence ID" value="MCU_010411-RA"/>
    <property type="gene ID" value="MCU_010411"/>
</dbReference>